<proteinExistence type="predicted"/>
<keyword evidence="2 5" id="KW-0812">Transmembrane</keyword>
<feature type="transmembrane region" description="Helical" evidence="5">
    <location>
        <begin position="127"/>
        <end position="154"/>
    </location>
</feature>
<evidence type="ECO:0000256" key="1">
    <source>
        <dbReference type="ARBA" id="ARBA00004141"/>
    </source>
</evidence>
<dbReference type="InterPro" id="IPR059112">
    <property type="entry name" value="CysZ/EI24"/>
</dbReference>
<keyword evidence="7" id="KW-1185">Reference proteome</keyword>
<dbReference type="RefSeq" id="WP_256505020.1">
    <property type="nucleotide sequence ID" value="NZ_CP101740.1"/>
</dbReference>
<dbReference type="Pfam" id="PF07264">
    <property type="entry name" value="EI24"/>
    <property type="match status" value="1"/>
</dbReference>
<feature type="transmembrane region" description="Helical" evidence="5">
    <location>
        <begin position="62"/>
        <end position="88"/>
    </location>
</feature>
<keyword evidence="3 5" id="KW-1133">Transmembrane helix</keyword>
<feature type="transmembrane region" description="Helical" evidence="5">
    <location>
        <begin position="20"/>
        <end position="42"/>
    </location>
</feature>
<accession>A0ABY5L333</accession>
<keyword evidence="4 5" id="KW-0472">Membrane</keyword>
<evidence type="ECO:0000313" key="7">
    <source>
        <dbReference type="Proteomes" id="UP001058533"/>
    </source>
</evidence>
<evidence type="ECO:0000256" key="3">
    <source>
        <dbReference type="ARBA" id="ARBA00022989"/>
    </source>
</evidence>
<evidence type="ECO:0000256" key="2">
    <source>
        <dbReference type="ARBA" id="ARBA00022692"/>
    </source>
</evidence>
<comment type="subcellular location">
    <subcellularLocation>
        <location evidence="1">Membrane</location>
        <topology evidence="1">Multi-pass membrane protein</topology>
    </subcellularLocation>
</comment>
<reference evidence="6" key="1">
    <citation type="submission" date="2022-07" db="EMBL/GenBank/DDBJ databases">
        <title>Sphingomonas sp. nov., a novel bacterium isolated from the north slope of the Mount Everest.</title>
        <authorList>
            <person name="Cui X."/>
            <person name="Liu Y."/>
        </authorList>
    </citation>
    <scope>NUCLEOTIDE SEQUENCE</scope>
    <source>
        <strain evidence="6">S5-59</strain>
    </source>
</reference>
<evidence type="ECO:0000256" key="5">
    <source>
        <dbReference type="SAM" id="Phobius"/>
    </source>
</evidence>
<gene>
    <name evidence="6" type="ORF">NMP03_08970</name>
</gene>
<dbReference type="EMBL" id="CP101740">
    <property type="protein sequence ID" value="UUL81354.1"/>
    <property type="molecule type" value="Genomic_DNA"/>
</dbReference>
<protein>
    <submittedName>
        <fullName evidence="6">EI24 domain-containing protein</fullName>
    </submittedName>
</protein>
<evidence type="ECO:0000256" key="4">
    <source>
        <dbReference type="ARBA" id="ARBA00023136"/>
    </source>
</evidence>
<dbReference type="Proteomes" id="UP001058533">
    <property type="component" value="Chromosome"/>
</dbReference>
<evidence type="ECO:0000313" key="6">
    <source>
        <dbReference type="EMBL" id="UUL81354.1"/>
    </source>
</evidence>
<organism evidence="6 7">
    <name type="scientific">Sphingomonas qomolangmaensis</name>
    <dbReference type="NCBI Taxonomy" id="2918765"/>
    <lineage>
        <taxon>Bacteria</taxon>
        <taxon>Pseudomonadati</taxon>
        <taxon>Pseudomonadota</taxon>
        <taxon>Alphaproteobacteria</taxon>
        <taxon>Sphingomonadales</taxon>
        <taxon>Sphingomonadaceae</taxon>
        <taxon>Sphingomonas</taxon>
    </lineage>
</organism>
<name>A0ABY5L333_9SPHN</name>
<sequence length="226" mass="23820">MIRALTLSIAQLTDPPVLRVLAKSFAVTLIVFVALAAGFWAAARGGADWLGAGTGWQQLAGFVAVLLAIGGAWLLFRAVAIAAVGVFADEVVEAVERRHYPQALATATPVPFARGLAMGLGSAARTVLVNLVLLPVYLALLVTGVGPAILFFLVNGWLLGRDLGDMVAARHMPKAAMRDWRATTGVRRFVLGLVGTGLLVVPVANILAPVVAAAMATHWYHQRKRA</sequence>
<feature type="transmembrane region" description="Helical" evidence="5">
    <location>
        <begin position="189"/>
        <end position="216"/>
    </location>
</feature>